<dbReference type="PANTHER" id="PTHR33525:SF3">
    <property type="entry name" value="RIBONUCLEASE Y"/>
    <property type="match status" value="1"/>
</dbReference>
<keyword evidence="3" id="KW-1185">Reference proteome</keyword>
<organism evidence="2 3">
    <name type="scientific">Atopomonas hussainii</name>
    <dbReference type="NCBI Taxonomy" id="1429083"/>
    <lineage>
        <taxon>Bacteria</taxon>
        <taxon>Pseudomonadati</taxon>
        <taxon>Pseudomonadota</taxon>
        <taxon>Gammaproteobacteria</taxon>
        <taxon>Pseudomonadales</taxon>
        <taxon>Pseudomonadaceae</taxon>
        <taxon>Atopomonas</taxon>
    </lineage>
</organism>
<dbReference type="EMBL" id="FOAS01000005">
    <property type="protein sequence ID" value="SEK81361.1"/>
    <property type="molecule type" value="Genomic_DNA"/>
</dbReference>
<gene>
    <name evidence="2" type="ORF">SAMN05216214_105140</name>
</gene>
<dbReference type="PROSITE" id="PS51833">
    <property type="entry name" value="HDOD"/>
    <property type="match status" value="1"/>
</dbReference>
<dbReference type="InterPro" id="IPR052340">
    <property type="entry name" value="RNase_Y/CdgJ"/>
</dbReference>
<dbReference type="STRING" id="1429083.GCA_001885685_01285"/>
<accession>A0A1H7K382</accession>
<dbReference type="InterPro" id="IPR013976">
    <property type="entry name" value="HDOD"/>
</dbReference>
<feature type="domain" description="HDOD" evidence="1">
    <location>
        <begin position="25"/>
        <end position="210"/>
    </location>
</feature>
<dbReference type="Proteomes" id="UP000185766">
    <property type="component" value="Unassembled WGS sequence"/>
</dbReference>
<dbReference type="Gene3D" id="1.10.3210.10">
    <property type="entry name" value="Hypothetical protein af1432"/>
    <property type="match status" value="1"/>
</dbReference>
<dbReference type="Pfam" id="PF08668">
    <property type="entry name" value="HDOD"/>
    <property type="match status" value="1"/>
</dbReference>
<sequence>MQDPLFAGHPALQICQRITRGEAKLPELPEISLKIRRLLTSPDWSLRELQPLIESDPALASYLLKIAESPLYRTHSRSPSLRQIITQTGEATLNQLVTAFTLRHLFISINPHIQNALKRRWTQATQRAAIACVLAQQCYGFINDEVLLAALLEDIGSLLIISETAHLTQLGAAELEQLCDNHAAEVGVMLTIHWEMPESLRNVVRQRRNWAYDPAGAVGLPGLVIVASRLLASAHGEAFALPNLHLLPAFQKLPWRSPPAKRAEDWLEQHLNAINELIDVFQGAPLPPLLRERSD</sequence>
<proteinExistence type="predicted"/>
<reference evidence="2 3" key="1">
    <citation type="submission" date="2016-10" db="EMBL/GenBank/DDBJ databases">
        <authorList>
            <person name="de Groot N.N."/>
        </authorList>
    </citation>
    <scope>NUCLEOTIDE SEQUENCE [LARGE SCALE GENOMIC DNA]</scope>
    <source>
        <strain evidence="2 3">JCM 19513</strain>
    </source>
</reference>
<dbReference type="SUPFAM" id="SSF109604">
    <property type="entry name" value="HD-domain/PDEase-like"/>
    <property type="match status" value="1"/>
</dbReference>
<dbReference type="RefSeq" id="WP_074866443.1">
    <property type="nucleotide sequence ID" value="NZ_FOAS01000005.1"/>
</dbReference>
<dbReference type="PANTHER" id="PTHR33525">
    <property type="match status" value="1"/>
</dbReference>
<evidence type="ECO:0000313" key="2">
    <source>
        <dbReference type="EMBL" id="SEK81361.1"/>
    </source>
</evidence>
<evidence type="ECO:0000313" key="3">
    <source>
        <dbReference type="Proteomes" id="UP000185766"/>
    </source>
</evidence>
<dbReference type="AlphaFoldDB" id="A0A1H7K382"/>
<protein>
    <submittedName>
        <fullName evidence="2">HD-like signal output (HDOD) domain, no enzymatic activity</fullName>
    </submittedName>
</protein>
<evidence type="ECO:0000259" key="1">
    <source>
        <dbReference type="PROSITE" id="PS51833"/>
    </source>
</evidence>
<name>A0A1H7K382_9GAMM</name>